<feature type="transmembrane region" description="Helical" evidence="1">
    <location>
        <begin position="693"/>
        <end position="719"/>
    </location>
</feature>
<keyword evidence="1" id="KW-0812">Transmembrane</keyword>
<dbReference type="PANTHER" id="PTHR31600:SF2">
    <property type="entry name" value="GAMETE ENRICHED GENE 10 PROTEIN-RELATED"/>
    <property type="match status" value="1"/>
</dbReference>
<comment type="caution">
    <text evidence="3">The sequence shown here is derived from an EMBL/GenBank/DDBJ whole genome shotgun (WGS) entry which is preliminary data.</text>
</comment>
<protein>
    <recommendedName>
        <fullName evidence="2">TmcB/TmcC TPR repeats domain-containing protein</fullName>
    </recommendedName>
</protein>
<gene>
    <name evidence="3" type="ORF">EZS28_015816</name>
</gene>
<feature type="transmembrane region" description="Helical" evidence="1">
    <location>
        <begin position="157"/>
        <end position="176"/>
    </location>
</feature>
<sequence>IENSTQAQTALSRVVNFVDLSSLSLILGKNAIFLIVVFLAILIDFLVVLILICITMIDCYDIVTTNEAGEEIRSSYWRAASDNVCMSNIYQIVGLILAVITFIVLLVYCLTIDLLIFNFNPKNGGLFSCPNGFFNFIQHLFITIVVFTQRFLYQWEFWRGVASVGVSIAIIVYIIYKQPFYNIKSNFMAQIPWIIFGSVRLCAEIGYLFEGIFNSYIPQIILILFSVVIIVMRFRTPEMMLYAEVIFTQSVRTHQKNAQILFNFWNFIIYFRKNFQKAEAILKLINRCHLNFLMKFIIFSFNKQKEHGIGIADKENFKSENSIAFRQKFEYAHKSHERAKHFTIQFFHLITSNISSFEVVYECVYKIAKFEAKARTAYEDLLNEQPNNVTVLKQYALLLSDIYRDEDSAEMILSRAQIQEGYRSTIEFKEERVKNEQTPTLSRFNTQIQLENDKENLIRSEAQTPLFAKTPHQKGSLALELAFKKLYRRDLLLTLGLYAEKAILEIREFEQYMPNDDSIVCSFNYKGLNDGESEFLTSWDFVNELLISISDKITQTLEDIYTLMADTSQWEIHNVVVQEFDIRLDLEGTEQSSSTQSSSYSFPSITHDEPIQYSNQEQNISLIRALTLLVQKSREMAVQPYREEIGTGDLPHITNINFYSDIAYVCFNSIQPVFAACQRVLVNLQGDIQNQRVIISATYISIVVISQIIIIILSSLVVLHEMFDANMERFLAMVKLLNIPKSKLQQYYRRLTTLV</sequence>
<feature type="transmembrane region" description="Helical" evidence="1">
    <location>
        <begin position="215"/>
        <end position="234"/>
    </location>
</feature>
<evidence type="ECO:0000313" key="3">
    <source>
        <dbReference type="EMBL" id="KAA6388657.1"/>
    </source>
</evidence>
<dbReference type="InterPro" id="IPR052994">
    <property type="entry name" value="Tiny_macrocysts_regulators"/>
</dbReference>
<dbReference type="EMBL" id="SNRW01003896">
    <property type="protein sequence ID" value="KAA6388657.1"/>
    <property type="molecule type" value="Genomic_DNA"/>
</dbReference>
<dbReference type="AlphaFoldDB" id="A0A5J4W1A3"/>
<evidence type="ECO:0000259" key="2">
    <source>
        <dbReference type="Pfam" id="PF25474"/>
    </source>
</evidence>
<feature type="transmembrane region" description="Helical" evidence="1">
    <location>
        <begin position="132"/>
        <end position="151"/>
    </location>
</feature>
<dbReference type="Pfam" id="PF25474">
    <property type="entry name" value="TPR_TmcB"/>
    <property type="match status" value="1"/>
</dbReference>
<feature type="domain" description="TmcB/TmcC TPR repeats" evidence="2">
    <location>
        <begin position="323"/>
        <end position="420"/>
    </location>
</feature>
<dbReference type="OrthoDB" id="439046at2759"/>
<feature type="transmembrane region" description="Helical" evidence="1">
    <location>
        <begin position="89"/>
        <end position="111"/>
    </location>
</feature>
<proteinExistence type="predicted"/>
<reference evidence="3 4" key="1">
    <citation type="submission" date="2019-03" db="EMBL/GenBank/DDBJ databases">
        <title>Single cell metagenomics reveals metabolic interactions within the superorganism composed of flagellate Streblomastix strix and complex community of Bacteroidetes bacteria on its surface.</title>
        <authorList>
            <person name="Treitli S.C."/>
            <person name="Kolisko M."/>
            <person name="Husnik F."/>
            <person name="Keeling P."/>
            <person name="Hampl V."/>
        </authorList>
    </citation>
    <scope>NUCLEOTIDE SEQUENCE [LARGE SCALE GENOMIC DNA]</scope>
    <source>
        <strain evidence="3">ST1C</strain>
    </source>
</reference>
<dbReference type="Proteomes" id="UP000324800">
    <property type="component" value="Unassembled WGS sequence"/>
</dbReference>
<evidence type="ECO:0000313" key="4">
    <source>
        <dbReference type="Proteomes" id="UP000324800"/>
    </source>
</evidence>
<organism evidence="3 4">
    <name type="scientific">Streblomastix strix</name>
    <dbReference type="NCBI Taxonomy" id="222440"/>
    <lineage>
        <taxon>Eukaryota</taxon>
        <taxon>Metamonada</taxon>
        <taxon>Preaxostyla</taxon>
        <taxon>Oxymonadida</taxon>
        <taxon>Streblomastigidae</taxon>
        <taxon>Streblomastix</taxon>
    </lineage>
</organism>
<dbReference type="PANTHER" id="PTHR31600">
    <property type="entry name" value="TINY MACROCYSTS PROTEIN B-RELATED"/>
    <property type="match status" value="1"/>
</dbReference>
<feature type="non-terminal residue" evidence="3">
    <location>
        <position position="1"/>
    </location>
</feature>
<name>A0A5J4W1A3_9EUKA</name>
<evidence type="ECO:0000256" key="1">
    <source>
        <dbReference type="SAM" id="Phobius"/>
    </source>
</evidence>
<feature type="transmembrane region" description="Helical" evidence="1">
    <location>
        <begin position="31"/>
        <end position="57"/>
    </location>
</feature>
<keyword evidence="1" id="KW-0472">Membrane</keyword>
<dbReference type="InterPro" id="IPR057352">
    <property type="entry name" value="TPR_TmcB/C"/>
</dbReference>
<keyword evidence="1" id="KW-1133">Transmembrane helix</keyword>
<accession>A0A5J4W1A3</accession>